<keyword evidence="10 12" id="KW-0594">Phospholipid biosynthesis</keyword>
<feature type="active site" evidence="12">
    <location>
        <position position="241"/>
    </location>
</feature>
<feature type="active site" evidence="12">
    <location>
        <position position="415"/>
    </location>
</feature>
<keyword evidence="7 12" id="KW-1133">Transmembrane helix</keyword>
<feature type="active site" evidence="12">
    <location>
        <position position="239"/>
    </location>
</feature>
<feature type="active site" evidence="12">
    <location>
        <position position="417"/>
    </location>
</feature>
<comment type="similarity">
    <text evidence="12">Belongs to the phospholipase D family. Cardiolipin synthase subfamily.</text>
</comment>
<keyword evidence="4 12" id="KW-0808">Transferase</keyword>
<evidence type="ECO:0000313" key="15">
    <source>
        <dbReference type="EMBL" id="OXM84458.1"/>
    </source>
</evidence>
<keyword evidence="6" id="KW-0677">Repeat</keyword>
<evidence type="ECO:0000256" key="7">
    <source>
        <dbReference type="ARBA" id="ARBA00022989"/>
    </source>
</evidence>
<dbReference type="EMBL" id="NMQW01000031">
    <property type="protein sequence ID" value="OXM84458.1"/>
    <property type="molecule type" value="Genomic_DNA"/>
</dbReference>
<evidence type="ECO:0000259" key="14">
    <source>
        <dbReference type="PROSITE" id="PS50035"/>
    </source>
</evidence>
<dbReference type="FunFam" id="3.30.870.10:FF:000014">
    <property type="entry name" value="Cardiolipin synthase"/>
    <property type="match status" value="1"/>
</dbReference>
<dbReference type="InterPro" id="IPR027379">
    <property type="entry name" value="CLS_N"/>
</dbReference>
<evidence type="ECO:0000256" key="2">
    <source>
        <dbReference type="ARBA" id="ARBA00022475"/>
    </source>
</evidence>
<comment type="catalytic activity">
    <reaction evidence="12">
        <text>2 a 1,2-diacyl-sn-glycero-3-phospho-(1'-sn-glycerol) = a cardiolipin + glycerol</text>
        <dbReference type="Rhea" id="RHEA:31451"/>
        <dbReference type="ChEBI" id="CHEBI:17754"/>
        <dbReference type="ChEBI" id="CHEBI:62237"/>
        <dbReference type="ChEBI" id="CHEBI:64716"/>
    </reaction>
</comment>
<dbReference type="InterPro" id="IPR001736">
    <property type="entry name" value="PLipase_D/transphosphatidylase"/>
</dbReference>
<comment type="function">
    <text evidence="12">Catalyzes the reversible phosphatidyl group transfer from one phosphatidylglycerol molecule to another to form cardiolipin (CL) (diphosphatidylglycerol) and glycerol.</text>
</comment>
<dbReference type="CDD" id="cd09112">
    <property type="entry name" value="PLDc_CLS_2"/>
    <property type="match status" value="1"/>
</dbReference>
<dbReference type="Pfam" id="PF13396">
    <property type="entry name" value="PLDc_N"/>
    <property type="match status" value="1"/>
</dbReference>
<dbReference type="OrthoDB" id="9762009at2"/>
<keyword evidence="5 12" id="KW-0812">Transmembrane</keyword>
<dbReference type="EC" id="2.7.8.-" evidence="12 13"/>
<proteinExistence type="inferred from homology"/>
<dbReference type="GO" id="GO:0032049">
    <property type="term" value="P:cardiolipin biosynthetic process"/>
    <property type="evidence" value="ECO:0007669"/>
    <property type="project" value="UniProtKB-UniRule"/>
</dbReference>
<comment type="caution">
    <text evidence="15">The sequence shown here is derived from an EMBL/GenBank/DDBJ whole genome shotgun (WGS) entry which is preliminary data.</text>
</comment>
<organism evidence="15 16">
    <name type="scientific">Paenibacillus rigui</name>
    <dbReference type="NCBI Taxonomy" id="554312"/>
    <lineage>
        <taxon>Bacteria</taxon>
        <taxon>Bacillati</taxon>
        <taxon>Bacillota</taxon>
        <taxon>Bacilli</taxon>
        <taxon>Bacillales</taxon>
        <taxon>Paenibacillaceae</taxon>
        <taxon>Paenibacillus</taxon>
    </lineage>
</organism>
<evidence type="ECO:0000256" key="1">
    <source>
        <dbReference type="ARBA" id="ARBA00004651"/>
    </source>
</evidence>
<dbReference type="Proteomes" id="UP000215509">
    <property type="component" value="Unassembled WGS sequence"/>
</dbReference>
<dbReference type="NCBIfam" id="TIGR04265">
    <property type="entry name" value="bac_cardiolipin"/>
    <property type="match status" value="1"/>
</dbReference>
<comment type="subcellular location">
    <subcellularLocation>
        <location evidence="1 12">Cell membrane</location>
        <topology evidence="1 12">Multi-pass membrane protein</topology>
    </subcellularLocation>
</comment>
<protein>
    <recommendedName>
        <fullName evidence="12 13">Cardiolipin synthase</fullName>
        <shortName evidence="12">CL synthase</shortName>
        <ecNumber evidence="12 13">2.7.8.-</ecNumber>
    </recommendedName>
</protein>
<evidence type="ECO:0000256" key="11">
    <source>
        <dbReference type="ARBA" id="ARBA00023264"/>
    </source>
</evidence>
<dbReference type="PANTHER" id="PTHR21248">
    <property type="entry name" value="CARDIOLIPIN SYNTHASE"/>
    <property type="match status" value="1"/>
</dbReference>
<dbReference type="Gene3D" id="3.30.870.10">
    <property type="entry name" value="Endonuclease Chain A"/>
    <property type="match status" value="2"/>
</dbReference>
<dbReference type="PANTHER" id="PTHR21248:SF20">
    <property type="entry name" value="CARDIOLIPIN SYNTHASE YWIE-RELATED"/>
    <property type="match status" value="1"/>
</dbReference>
<evidence type="ECO:0000256" key="4">
    <source>
        <dbReference type="ARBA" id="ARBA00022679"/>
    </source>
</evidence>
<keyword evidence="16" id="KW-1185">Reference proteome</keyword>
<keyword evidence="9 12" id="KW-0472">Membrane</keyword>
<dbReference type="Pfam" id="PF13091">
    <property type="entry name" value="PLDc_2"/>
    <property type="match status" value="2"/>
</dbReference>
<keyword evidence="3 12" id="KW-0444">Lipid biosynthesis</keyword>
<feature type="active site" evidence="12">
    <location>
        <position position="422"/>
    </location>
</feature>
<dbReference type="AlphaFoldDB" id="A0A229ULY3"/>
<gene>
    <name evidence="15" type="primary">cls</name>
    <name evidence="15" type="ORF">CF651_20510</name>
</gene>
<sequence length="497" mass="57535">MPKLESYWNAWQEDPEEKRRTRVIWLVVALLLFIFQIITILFHEFRYPSKTVAWLVILFVFPIIGFVMYYFLAKEYRQRKIVRRRGLRYIPDPRHESRRYAASAGLDESAMDGLWKEPRLYALLNNIPSASFTKQNEVRVLTDAEVAYPAMLEAMERARETIHFEFYTIRHDETGKKFQQVLIRKAADGVKVRCIFDGVGSYKLDNRFVSELQQAGVEVCIFLPPLIAFFDKRMNYRNHRKIVVVDGIRGYIGGLNIGDEYLGGDPKLGFWRDTHLELVGDAVYSLQYTFIQDWLFVSGEQLTDAALFPEHHNTGNKRVQMISSGPDAHWDAILEMYFGAITTAKKRIFIATPYFVPDPSISMGLKTAAISGVDVRIIYPARPDSKLVNYASLSYFEELMQAGVRFYSYQKGFIHSKVLIMDDILASVGTANMDMRSFFSNFELNAVLYDKETIQRLEADFLQDLKNSKELKLETFQQRSRLQKGKEVAARLLSPLF</sequence>
<evidence type="ECO:0000256" key="3">
    <source>
        <dbReference type="ARBA" id="ARBA00022516"/>
    </source>
</evidence>
<accession>A0A229ULY3</accession>
<keyword evidence="2 12" id="KW-1003">Cell membrane</keyword>
<evidence type="ECO:0000256" key="5">
    <source>
        <dbReference type="ARBA" id="ARBA00022692"/>
    </source>
</evidence>
<dbReference type="GO" id="GO:0005886">
    <property type="term" value="C:plasma membrane"/>
    <property type="evidence" value="ECO:0007669"/>
    <property type="project" value="UniProtKB-SubCell"/>
</dbReference>
<feature type="transmembrane region" description="Helical" evidence="12">
    <location>
        <begin position="23"/>
        <end position="42"/>
    </location>
</feature>
<dbReference type="CDD" id="cd09110">
    <property type="entry name" value="PLDc_CLS_1"/>
    <property type="match status" value="1"/>
</dbReference>
<evidence type="ECO:0000256" key="8">
    <source>
        <dbReference type="ARBA" id="ARBA00023098"/>
    </source>
</evidence>
<evidence type="ECO:0000256" key="12">
    <source>
        <dbReference type="HAMAP-Rule" id="MF_01916"/>
    </source>
</evidence>
<keyword evidence="8 12" id="KW-0443">Lipid metabolism</keyword>
<keyword evidence="11 12" id="KW-1208">Phospholipid metabolism</keyword>
<feature type="domain" description="PLD phosphodiesterase" evidence="14">
    <location>
        <begin position="410"/>
        <end position="437"/>
    </location>
</feature>
<dbReference type="InterPro" id="IPR030874">
    <property type="entry name" value="Cardiolipin_synth_Firmi"/>
</dbReference>
<evidence type="ECO:0000256" key="10">
    <source>
        <dbReference type="ARBA" id="ARBA00023209"/>
    </source>
</evidence>
<feature type="transmembrane region" description="Helical" evidence="12">
    <location>
        <begin position="54"/>
        <end position="73"/>
    </location>
</feature>
<dbReference type="SUPFAM" id="SSF56024">
    <property type="entry name" value="Phospholipase D/nuclease"/>
    <property type="match status" value="2"/>
</dbReference>
<name>A0A229ULY3_9BACL</name>
<reference evidence="15 16" key="1">
    <citation type="submission" date="2017-07" db="EMBL/GenBank/DDBJ databases">
        <title>Genome sequencing and assembly of Paenibacillus rigui.</title>
        <authorList>
            <person name="Mayilraj S."/>
        </authorList>
    </citation>
    <scope>NUCLEOTIDE SEQUENCE [LARGE SCALE GENOMIC DNA]</scope>
    <source>
        <strain evidence="15 16">JCM 16352</strain>
    </source>
</reference>
<feature type="domain" description="PLD phosphodiesterase" evidence="14">
    <location>
        <begin position="234"/>
        <end position="261"/>
    </location>
</feature>
<evidence type="ECO:0000256" key="13">
    <source>
        <dbReference type="NCBIfam" id="TIGR04265"/>
    </source>
</evidence>
<feature type="active site" evidence="12">
    <location>
        <position position="246"/>
    </location>
</feature>
<dbReference type="GO" id="GO:0008808">
    <property type="term" value="F:cardiolipin synthase activity"/>
    <property type="evidence" value="ECO:0007669"/>
    <property type="project" value="UniProtKB-UniRule"/>
</dbReference>
<dbReference type="InterPro" id="IPR022924">
    <property type="entry name" value="Cardiolipin_synthase"/>
</dbReference>
<evidence type="ECO:0000313" key="16">
    <source>
        <dbReference type="Proteomes" id="UP000215509"/>
    </source>
</evidence>
<dbReference type="SMART" id="SM00155">
    <property type="entry name" value="PLDc"/>
    <property type="match status" value="2"/>
</dbReference>
<dbReference type="HAMAP" id="MF_01916">
    <property type="entry name" value="Cardiolipin_synth_Cls"/>
    <property type="match status" value="1"/>
</dbReference>
<evidence type="ECO:0000256" key="6">
    <source>
        <dbReference type="ARBA" id="ARBA00022737"/>
    </source>
</evidence>
<evidence type="ECO:0000256" key="9">
    <source>
        <dbReference type="ARBA" id="ARBA00023136"/>
    </source>
</evidence>
<dbReference type="PROSITE" id="PS50035">
    <property type="entry name" value="PLD"/>
    <property type="match status" value="2"/>
</dbReference>
<dbReference type="InterPro" id="IPR025202">
    <property type="entry name" value="PLD-like_dom"/>
</dbReference>